<comment type="similarity">
    <text evidence="1">Belongs to the LysR transcriptional regulatory family.</text>
</comment>
<evidence type="ECO:0000256" key="4">
    <source>
        <dbReference type="ARBA" id="ARBA00023163"/>
    </source>
</evidence>
<evidence type="ECO:0000256" key="2">
    <source>
        <dbReference type="ARBA" id="ARBA00023015"/>
    </source>
</evidence>
<dbReference type="Pfam" id="PF00126">
    <property type="entry name" value="HTH_1"/>
    <property type="match status" value="1"/>
</dbReference>
<dbReference type="InterPro" id="IPR036390">
    <property type="entry name" value="WH_DNA-bd_sf"/>
</dbReference>
<protein>
    <submittedName>
        <fullName evidence="6">LysR substrate-binding domain-containing protein</fullName>
    </submittedName>
</protein>
<evidence type="ECO:0000313" key="6">
    <source>
        <dbReference type="EMBL" id="MFC4724972.1"/>
    </source>
</evidence>
<keyword evidence="2" id="KW-0805">Transcription regulation</keyword>
<dbReference type="InterPro" id="IPR005119">
    <property type="entry name" value="LysR_subst-bd"/>
</dbReference>
<sequence>MAALPPLNALRAFEAAARRGSFAAAAGELNVTPAAIGQQVRQLEALIGSALFEREGRTLRLTERGGAALDRLSRAFELMGEASAAMRESKRAARIILAAPPDLSSLWLAPRLGTRAFTSGLELVTSDPLAALDMGADLAIVRSAGAPAGRDAQLLLRETLSPLAAPALARQIRTPGDLETLPLIADTSAPLGWTDWLARRGAYGIVPEPGFITDRAGPALALAAAGTGIVLGRKLLAAGAVNDGRLVSVFADGDMPGGESYWLAFARGRRRSEAASALAAWIRAEMASFTDAADEL</sequence>
<dbReference type="PROSITE" id="PS50931">
    <property type="entry name" value="HTH_LYSR"/>
    <property type="match status" value="1"/>
</dbReference>
<dbReference type="InterPro" id="IPR036388">
    <property type="entry name" value="WH-like_DNA-bd_sf"/>
</dbReference>
<proteinExistence type="inferred from homology"/>
<dbReference type="PANTHER" id="PTHR30537:SF79">
    <property type="entry name" value="TRANSCRIPTIONAL REGULATOR-RELATED"/>
    <property type="match status" value="1"/>
</dbReference>
<accession>A0ABV9N9D7</accession>
<dbReference type="InterPro" id="IPR000847">
    <property type="entry name" value="LysR_HTH_N"/>
</dbReference>
<name>A0ABV9N9D7_9PROT</name>
<dbReference type="Pfam" id="PF03466">
    <property type="entry name" value="LysR_substrate"/>
    <property type="match status" value="1"/>
</dbReference>
<organism evidence="6 7">
    <name type="scientific">Glycocaulis abyssi</name>
    <dbReference type="NCBI Taxonomy" id="1433403"/>
    <lineage>
        <taxon>Bacteria</taxon>
        <taxon>Pseudomonadati</taxon>
        <taxon>Pseudomonadota</taxon>
        <taxon>Alphaproteobacteria</taxon>
        <taxon>Maricaulales</taxon>
        <taxon>Maricaulaceae</taxon>
        <taxon>Glycocaulis</taxon>
    </lineage>
</organism>
<dbReference type="PANTHER" id="PTHR30537">
    <property type="entry name" value="HTH-TYPE TRANSCRIPTIONAL REGULATOR"/>
    <property type="match status" value="1"/>
</dbReference>
<dbReference type="Gene3D" id="3.40.190.10">
    <property type="entry name" value="Periplasmic binding protein-like II"/>
    <property type="match status" value="2"/>
</dbReference>
<dbReference type="Gene3D" id="1.10.10.10">
    <property type="entry name" value="Winged helix-like DNA-binding domain superfamily/Winged helix DNA-binding domain"/>
    <property type="match status" value="1"/>
</dbReference>
<feature type="domain" description="HTH lysR-type" evidence="5">
    <location>
        <begin position="5"/>
        <end position="62"/>
    </location>
</feature>
<dbReference type="PRINTS" id="PR00039">
    <property type="entry name" value="HTHLYSR"/>
</dbReference>
<dbReference type="SUPFAM" id="SSF53850">
    <property type="entry name" value="Periplasmic binding protein-like II"/>
    <property type="match status" value="1"/>
</dbReference>
<reference evidence="7" key="1">
    <citation type="journal article" date="2019" name="Int. J. Syst. Evol. Microbiol.">
        <title>The Global Catalogue of Microorganisms (GCM) 10K type strain sequencing project: providing services to taxonomists for standard genome sequencing and annotation.</title>
        <authorList>
            <consortium name="The Broad Institute Genomics Platform"/>
            <consortium name="The Broad Institute Genome Sequencing Center for Infectious Disease"/>
            <person name="Wu L."/>
            <person name="Ma J."/>
        </authorList>
    </citation>
    <scope>NUCLEOTIDE SEQUENCE [LARGE SCALE GENOMIC DNA]</scope>
    <source>
        <strain evidence="7">CCUG 62981</strain>
    </source>
</reference>
<evidence type="ECO:0000313" key="7">
    <source>
        <dbReference type="Proteomes" id="UP001596024"/>
    </source>
</evidence>
<keyword evidence="4" id="KW-0804">Transcription</keyword>
<dbReference type="RefSeq" id="WP_371394191.1">
    <property type="nucleotide sequence ID" value="NZ_CP163421.1"/>
</dbReference>
<dbReference type="Proteomes" id="UP001596024">
    <property type="component" value="Unassembled WGS sequence"/>
</dbReference>
<dbReference type="SUPFAM" id="SSF46785">
    <property type="entry name" value="Winged helix' DNA-binding domain"/>
    <property type="match status" value="1"/>
</dbReference>
<dbReference type="InterPro" id="IPR058163">
    <property type="entry name" value="LysR-type_TF_proteobact-type"/>
</dbReference>
<evidence type="ECO:0000256" key="1">
    <source>
        <dbReference type="ARBA" id="ARBA00009437"/>
    </source>
</evidence>
<evidence type="ECO:0000256" key="3">
    <source>
        <dbReference type="ARBA" id="ARBA00023125"/>
    </source>
</evidence>
<gene>
    <name evidence="6" type="ORF">ACFPB0_06675</name>
</gene>
<keyword evidence="7" id="KW-1185">Reference proteome</keyword>
<dbReference type="EMBL" id="JBHSGQ010000002">
    <property type="protein sequence ID" value="MFC4724972.1"/>
    <property type="molecule type" value="Genomic_DNA"/>
</dbReference>
<comment type="caution">
    <text evidence="6">The sequence shown here is derived from an EMBL/GenBank/DDBJ whole genome shotgun (WGS) entry which is preliminary data.</text>
</comment>
<evidence type="ECO:0000259" key="5">
    <source>
        <dbReference type="PROSITE" id="PS50931"/>
    </source>
</evidence>
<keyword evidence="3" id="KW-0238">DNA-binding</keyword>